<dbReference type="EMBL" id="JAHRIQ010100429">
    <property type="protein sequence ID" value="MEQ2253857.1"/>
    <property type="molecule type" value="Genomic_DNA"/>
</dbReference>
<feature type="region of interest" description="Disordered" evidence="1">
    <location>
        <begin position="26"/>
        <end position="94"/>
    </location>
</feature>
<feature type="compositionally biased region" description="Polar residues" evidence="1">
    <location>
        <begin position="73"/>
        <end position="83"/>
    </location>
</feature>
<sequence>MQLAVKQPAGTELIDGDVDIYREEQVNGGQKEFLSDDEDPSSFRPFQDKTMFGAQRRRNRPPSTLLVPDTKKISSANRSASKTSYEKPRFDEMSSQQIELPQLDRGKSDADDCCSCLHAPTLPLQHCFDCDASHAITCARLADCSVSHHKVENAGSPLETMKELVEKSPQSRNLRASDGLSSSHPSITALVAHDDANSESPVMQPISYHCEPAKVDPQLLCYTCNVFHSSSCVEGKLCMTRHKTSRLGMCSCGKYCSRKPLVLCHYCGSEYCSQCWYKNPVSCICGQTFDLSTSV</sequence>
<keyword evidence="3" id="KW-1185">Reference proteome</keyword>
<protein>
    <submittedName>
        <fullName evidence="2">Uncharacterized protein</fullName>
    </submittedName>
</protein>
<gene>
    <name evidence="2" type="ORF">ILYODFUR_036857</name>
</gene>
<evidence type="ECO:0000313" key="2">
    <source>
        <dbReference type="EMBL" id="MEQ2253857.1"/>
    </source>
</evidence>
<name>A0ABV0VAU8_9TELE</name>
<dbReference type="Proteomes" id="UP001482620">
    <property type="component" value="Unassembled WGS sequence"/>
</dbReference>
<comment type="caution">
    <text evidence="2">The sequence shown here is derived from an EMBL/GenBank/DDBJ whole genome shotgun (WGS) entry which is preliminary data.</text>
</comment>
<organism evidence="2 3">
    <name type="scientific">Ilyodon furcidens</name>
    <name type="common">goldbreast splitfin</name>
    <dbReference type="NCBI Taxonomy" id="33524"/>
    <lineage>
        <taxon>Eukaryota</taxon>
        <taxon>Metazoa</taxon>
        <taxon>Chordata</taxon>
        <taxon>Craniata</taxon>
        <taxon>Vertebrata</taxon>
        <taxon>Euteleostomi</taxon>
        <taxon>Actinopterygii</taxon>
        <taxon>Neopterygii</taxon>
        <taxon>Teleostei</taxon>
        <taxon>Neoteleostei</taxon>
        <taxon>Acanthomorphata</taxon>
        <taxon>Ovalentaria</taxon>
        <taxon>Atherinomorphae</taxon>
        <taxon>Cyprinodontiformes</taxon>
        <taxon>Goodeidae</taxon>
        <taxon>Ilyodon</taxon>
    </lineage>
</organism>
<evidence type="ECO:0000256" key="1">
    <source>
        <dbReference type="SAM" id="MobiDB-lite"/>
    </source>
</evidence>
<evidence type="ECO:0000313" key="3">
    <source>
        <dbReference type="Proteomes" id="UP001482620"/>
    </source>
</evidence>
<accession>A0ABV0VAU8</accession>
<reference evidence="2 3" key="1">
    <citation type="submission" date="2021-06" db="EMBL/GenBank/DDBJ databases">
        <authorList>
            <person name="Palmer J.M."/>
        </authorList>
    </citation>
    <scope>NUCLEOTIDE SEQUENCE [LARGE SCALE GENOMIC DNA]</scope>
    <source>
        <strain evidence="3">if_2019</strain>
        <tissue evidence="2">Muscle</tissue>
    </source>
</reference>
<proteinExistence type="predicted"/>